<evidence type="ECO:0000313" key="1">
    <source>
        <dbReference type="EMBL" id="KAJ3520399.1"/>
    </source>
</evidence>
<name>A0ACC1RJC8_9HYPO</name>
<accession>A0ACC1RJC8</accession>
<proteinExistence type="predicted"/>
<gene>
    <name evidence="1" type="ORF">NM208_g13722</name>
</gene>
<dbReference type="Proteomes" id="UP001148629">
    <property type="component" value="Unassembled WGS sequence"/>
</dbReference>
<keyword evidence="2" id="KW-1185">Reference proteome</keyword>
<comment type="caution">
    <text evidence="1">The sequence shown here is derived from an EMBL/GenBank/DDBJ whole genome shotgun (WGS) entry which is preliminary data.</text>
</comment>
<dbReference type="EMBL" id="JANRMS010002908">
    <property type="protein sequence ID" value="KAJ3520399.1"/>
    <property type="molecule type" value="Genomic_DNA"/>
</dbReference>
<protein>
    <submittedName>
        <fullName evidence="1">Uncharacterized protein</fullName>
    </submittedName>
</protein>
<sequence>MESVLAEVAKAEQRREEQRSSKWRLTKAMSSGWITTVNKINTFSTVIDVLASSHPEYAAPVWGTIKFLFLATMNHQELASKISEAFTAIGDALPEVDFLASQLYPVPRIQSTLATIYTHIIDFCIRALTWYRKTRGNFLRKTLAAIKDPWALEFDEVVRQIQRTVARIREQAAIAHQAETRHVSSMVSEVRLEVLNMRKERITEGSLLNNMSSIADTVLSPLNQPSILGKVPLVIKVMSKYFSSVPFQPEKALVLGAAVRDRRRARGHPVSDQLWTSIKLRNWISKPGSALVQVKGTLATADASRDFALDMIELAKAVGLPLAWCVSSQLPSTSSARSIKVEDIWRSLVWQVLEKNSDGSSYGNLAESDFASCSTEDDWIVLLVAVLAEMSHVVLVIDCHQDERGIRKDDGQDAVADLLKPGNLDACHPTQ</sequence>
<organism evidence="1 2">
    <name type="scientific">Fusarium decemcellulare</name>
    <dbReference type="NCBI Taxonomy" id="57161"/>
    <lineage>
        <taxon>Eukaryota</taxon>
        <taxon>Fungi</taxon>
        <taxon>Dikarya</taxon>
        <taxon>Ascomycota</taxon>
        <taxon>Pezizomycotina</taxon>
        <taxon>Sordariomycetes</taxon>
        <taxon>Hypocreomycetidae</taxon>
        <taxon>Hypocreales</taxon>
        <taxon>Nectriaceae</taxon>
        <taxon>Fusarium</taxon>
        <taxon>Fusarium decemcellulare species complex</taxon>
    </lineage>
</organism>
<reference evidence="1" key="1">
    <citation type="submission" date="2022-08" db="EMBL/GenBank/DDBJ databases">
        <title>Genome Sequence of Fusarium decemcellulare.</title>
        <authorList>
            <person name="Buettner E."/>
        </authorList>
    </citation>
    <scope>NUCLEOTIDE SEQUENCE</scope>
    <source>
        <strain evidence="1">Babe19</strain>
    </source>
</reference>
<evidence type="ECO:0000313" key="2">
    <source>
        <dbReference type="Proteomes" id="UP001148629"/>
    </source>
</evidence>